<dbReference type="SUPFAM" id="SSF56204">
    <property type="entry name" value="Hect, E3 ligase catalytic domain"/>
    <property type="match status" value="1"/>
</dbReference>
<dbReference type="EMBL" id="JAQMWT010000314">
    <property type="protein sequence ID" value="KAJ8605517.1"/>
    <property type="molecule type" value="Genomic_DNA"/>
</dbReference>
<dbReference type="InterPro" id="IPR035983">
    <property type="entry name" value="Hect_E3_ubiquitin_ligase"/>
</dbReference>
<dbReference type="Gene3D" id="3.30.2160.10">
    <property type="entry name" value="Hect, E3 ligase catalytic domain"/>
    <property type="match status" value="1"/>
</dbReference>
<protein>
    <recommendedName>
        <fullName evidence="3">HECT-type E3 ubiquitin transferase</fullName>
        <ecNumber evidence="3">2.3.2.26</ecNumber>
    </recommendedName>
</protein>
<dbReference type="AlphaFoldDB" id="A0AAD7XN77"/>
<evidence type="ECO:0000256" key="4">
    <source>
        <dbReference type="ARBA" id="ARBA00022679"/>
    </source>
</evidence>
<evidence type="ECO:0000256" key="1">
    <source>
        <dbReference type="ARBA" id="ARBA00000885"/>
    </source>
</evidence>
<dbReference type="Proteomes" id="UP001230188">
    <property type="component" value="Unassembled WGS sequence"/>
</dbReference>
<evidence type="ECO:0000256" key="2">
    <source>
        <dbReference type="ARBA" id="ARBA00004906"/>
    </source>
</evidence>
<comment type="caution">
    <text evidence="9">The sequence shown here is derived from an EMBL/GenBank/DDBJ whole genome shotgun (WGS) entry which is preliminary data.</text>
</comment>
<dbReference type="PANTHER" id="PTHR11254">
    <property type="entry name" value="HECT DOMAIN UBIQUITIN-PROTEIN LIGASE"/>
    <property type="match status" value="1"/>
</dbReference>
<comment type="pathway">
    <text evidence="2">Protein modification; protein ubiquitination.</text>
</comment>
<dbReference type="Pfam" id="PF00632">
    <property type="entry name" value="HECT"/>
    <property type="match status" value="1"/>
</dbReference>
<dbReference type="SMART" id="SM00119">
    <property type="entry name" value="HECTc"/>
    <property type="match status" value="1"/>
</dbReference>
<dbReference type="Gene3D" id="3.90.1750.10">
    <property type="entry name" value="Hect, E3 ligase catalytic domains"/>
    <property type="match status" value="1"/>
</dbReference>
<name>A0AAD7XN77_9STRA</name>
<evidence type="ECO:0000259" key="8">
    <source>
        <dbReference type="PROSITE" id="PS50237"/>
    </source>
</evidence>
<dbReference type="GO" id="GO:0061630">
    <property type="term" value="F:ubiquitin protein ligase activity"/>
    <property type="evidence" value="ECO:0007669"/>
    <property type="project" value="UniProtKB-EC"/>
</dbReference>
<evidence type="ECO:0000313" key="9">
    <source>
        <dbReference type="EMBL" id="KAJ8605517.1"/>
    </source>
</evidence>
<dbReference type="Gene3D" id="3.30.2410.10">
    <property type="entry name" value="Hect, E3 ligase catalytic domain"/>
    <property type="match status" value="1"/>
</dbReference>
<keyword evidence="5 6" id="KW-0833">Ubl conjugation pathway</keyword>
<feature type="region of interest" description="Disordered" evidence="7">
    <location>
        <begin position="1"/>
        <end position="49"/>
    </location>
</feature>
<evidence type="ECO:0000313" key="10">
    <source>
        <dbReference type="Proteomes" id="UP001230188"/>
    </source>
</evidence>
<sequence>MGLCNSVRRGDVVKAAAAAAPRGGEEKEQQQQQQQQRAEDVKEEDLPASASLDAVLDKAKRMKLLRNKEMVMRQVESGVVSPKSAAMHWDRAVREFDEAITSTAHHDELVEAMEEAELSPVRCRQLSYVRRLNTALSMVEFRATNNFEDPMMMSSTERSATPPEGFAGWVSYVVVECGERGLILNKTASKDPVEPNVCFAAGDRLFGLDDEETDATALYKSGKVFLEVTDGAQRGFVRRVRRVWDYDGAKPSKGEDDDDVKCRFLVVPEASAAQMRVLAPAPEPFEIKAARLESMVRSLRYPWEAGQTLVVVTRKGMGRALLDQTSGLSTRDFRQTWRFGIVGEHARDDGGVTREVWNLAIAEIFSPSFGLWRYAATDNVTVQIRPDAEDNQKYYGVGRLVGKALLDKQPISALLSRPMLKHILGLPVTFSDLEFVDAALHHSCKYLLDNEGADNLCLMFDHRDRDSKQTHELGKGGRSRPVTDENKDEFVARLFKYAMMDQIAKPLAAFLRGIYEILPLEILSNAGLAAGDLELLISGLDRIDIRDWKKHTTLSGGLYRSAPVVAYFWSYVSDLSDARRAKLLQFVTGTTRLPPGGFRDLQGRDGEPKRFELRGKHQPPPCAHTCFNTLDLPKYTSKAALADAFDTILDADVAFFSCV</sequence>
<comment type="catalytic activity">
    <reaction evidence="1">
        <text>S-ubiquitinyl-[E2 ubiquitin-conjugating enzyme]-L-cysteine + [acceptor protein]-L-lysine = [E2 ubiquitin-conjugating enzyme]-L-cysteine + N(6)-ubiquitinyl-[acceptor protein]-L-lysine.</text>
        <dbReference type="EC" id="2.3.2.26"/>
    </reaction>
</comment>
<dbReference type="PANTHER" id="PTHR11254:SF440">
    <property type="entry name" value="E3 UBIQUITIN-PROTEIN LIGASE NEDD-4"/>
    <property type="match status" value="1"/>
</dbReference>
<dbReference type="PROSITE" id="PS50237">
    <property type="entry name" value="HECT"/>
    <property type="match status" value="1"/>
</dbReference>
<gene>
    <name evidence="9" type="ORF">CTAYLR_000052</name>
</gene>
<evidence type="ECO:0000256" key="6">
    <source>
        <dbReference type="PROSITE-ProRule" id="PRU00104"/>
    </source>
</evidence>
<dbReference type="EC" id="2.3.2.26" evidence="3"/>
<reference evidence="9" key="1">
    <citation type="submission" date="2023-01" db="EMBL/GenBank/DDBJ databases">
        <title>Metagenome sequencing of chrysophaentin producing Chrysophaeum taylorii.</title>
        <authorList>
            <person name="Davison J."/>
            <person name="Bewley C."/>
        </authorList>
    </citation>
    <scope>NUCLEOTIDE SEQUENCE</scope>
    <source>
        <strain evidence="9">NIES-1699</strain>
    </source>
</reference>
<evidence type="ECO:0000256" key="7">
    <source>
        <dbReference type="SAM" id="MobiDB-lite"/>
    </source>
</evidence>
<dbReference type="GO" id="GO:0016567">
    <property type="term" value="P:protein ubiquitination"/>
    <property type="evidence" value="ECO:0007669"/>
    <property type="project" value="TreeGrafter"/>
</dbReference>
<proteinExistence type="predicted"/>
<evidence type="ECO:0000256" key="3">
    <source>
        <dbReference type="ARBA" id="ARBA00012485"/>
    </source>
</evidence>
<dbReference type="InterPro" id="IPR050409">
    <property type="entry name" value="E3_ubiq-protein_ligase"/>
</dbReference>
<dbReference type="InterPro" id="IPR000569">
    <property type="entry name" value="HECT_dom"/>
</dbReference>
<organism evidence="9 10">
    <name type="scientific">Chrysophaeum taylorii</name>
    <dbReference type="NCBI Taxonomy" id="2483200"/>
    <lineage>
        <taxon>Eukaryota</taxon>
        <taxon>Sar</taxon>
        <taxon>Stramenopiles</taxon>
        <taxon>Ochrophyta</taxon>
        <taxon>Pelagophyceae</taxon>
        <taxon>Pelagomonadales</taxon>
        <taxon>Pelagomonadaceae</taxon>
        <taxon>Chrysophaeum</taxon>
    </lineage>
</organism>
<feature type="domain" description="HECT" evidence="8">
    <location>
        <begin position="329"/>
        <end position="659"/>
    </location>
</feature>
<keyword evidence="4" id="KW-0808">Transferase</keyword>
<feature type="active site" description="Glycyl thioester intermediate" evidence="6">
    <location>
        <position position="626"/>
    </location>
</feature>
<accession>A0AAD7XN77</accession>
<keyword evidence="10" id="KW-1185">Reference proteome</keyword>
<dbReference type="GO" id="GO:0005737">
    <property type="term" value="C:cytoplasm"/>
    <property type="evidence" value="ECO:0007669"/>
    <property type="project" value="TreeGrafter"/>
</dbReference>
<dbReference type="GO" id="GO:0006511">
    <property type="term" value="P:ubiquitin-dependent protein catabolic process"/>
    <property type="evidence" value="ECO:0007669"/>
    <property type="project" value="TreeGrafter"/>
</dbReference>
<evidence type="ECO:0000256" key="5">
    <source>
        <dbReference type="ARBA" id="ARBA00022786"/>
    </source>
</evidence>